<dbReference type="KEGG" id="ffu:CLAFUR5_13461"/>
<dbReference type="EMBL" id="CP090174">
    <property type="protein sequence ID" value="UJO24217.1"/>
    <property type="molecule type" value="Genomic_DNA"/>
</dbReference>
<keyword evidence="3" id="KW-1185">Reference proteome</keyword>
<accession>A0A9Q8PKR5</accession>
<gene>
    <name evidence="2" type="ORF">CLAFUR5_13461</name>
</gene>
<protein>
    <submittedName>
        <fullName evidence="2">Uncharacterized protein</fullName>
    </submittedName>
</protein>
<proteinExistence type="predicted"/>
<sequence>MGLMLSKPARTLEPAPEPTNSHLLRIPPELRLIIYTEYFSSLALSRQCEETLQAPLLYIPTSPLDPSINSSLTPSKHRSPQVPLLSTSKQIRAEALPVYKETLDSRREAALLRCRESIA</sequence>
<reference evidence="2" key="2">
    <citation type="journal article" date="2022" name="Microb. Genom.">
        <title>A chromosome-scale genome assembly of the tomato pathogen Cladosporium fulvum reveals a compartmentalized genome architecture and the presence of a dispensable chromosome.</title>
        <authorList>
            <person name="Zaccaron A.Z."/>
            <person name="Chen L.H."/>
            <person name="Samaras A."/>
            <person name="Stergiopoulos I."/>
        </authorList>
    </citation>
    <scope>NUCLEOTIDE SEQUENCE</scope>
    <source>
        <strain evidence="2">Race5_Kim</strain>
    </source>
</reference>
<evidence type="ECO:0000313" key="2">
    <source>
        <dbReference type="EMBL" id="UJO24217.1"/>
    </source>
</evidence>
<feature type="region of interest" description="Disordered" evidence="1">
    <location>
        <begin position="1"/>
        <end position="21"/>
    </location>
</feature>
<dbReference type="AlphaFoldDB" id="A0A9Q8PKR5"/>
<dbReference type="GeneID" id="71993339"/>
<reference evidence="2" key="1">
    <citation type="submission" date="2021-12" db="EMBL/GenBank/DDBJ databases">
        <authorList>
            <person name="Zaccaron A."/>
            <person name="Stergiopoulos I."/>
        </authorList>
    </citation>
    <scope>NUCLEOTIDE SEQUENCE</scope>
    <source>
        <strain evidence="2">Race5_Kim</strain>
    </source>
</reference>
<organism evidence="2 3">
    <name type="scientific">Passalora fulva</name>
    <name type="common">Tomato leaf mold</name>
    <name type="synonym">Cladosporium fulvum</name>
    <dbReference type="NCBI Taxonomy" id="5499"/>
    <lineage>
        <taxon>Eukaryota</taxon>
        <taxon>Fungi</taxon>
        <taxon>Dikarya</taxon>
        <taxon>Ascomycota</taxon>
        <taxon>Pezizomycotina</taxon>
        <taxon>Dothideomycetes</taxon>
        <taxon>Dothideomycetidae</taxon>
        <taxon>Mycosphaerellales</taxon>
        <taxon>Mycosphaerellaceae</taxon>
        <taxon>Fulvia</taxon>
    </lineage>
</organism>
<evidence type="ECO:0000313" key="3">
    <source>
        <dbReference type="Proteomes" id="UP000756132"/>
    </source>
</evidence>
<dbReference type="Proteomes" id="UP000756132">
    <property type="component" value="Chromosome 12"/>
</dbReference>
<evidence type="ECO:0000256" key="1">
    <source>
        <dbReference type="SAM" id="MobiDB-lite"/>
    </source>
</evidence>
<dbReference type="RefSeq" id="XP_047768583.1">
    <property type="nucleotide sequence ID" value="XM_047912609.1"/>
</dbReference>
<name>A0A9Q8PKR5_PASFU</name>